<evidence type="ECO:0000313" key="1">
    <source>
        <dbReference type="EMBL" id="RAH43262.1"/>
    </source>
</evidence>
<gene>
    <name evidence="1" type="ORF">BO95DRAFT_466067</name>
</gene>
<reference evidence="1" key="1">
    <citation type="submission" date="2018-02" db="EMBL/GenBank/DDBJ databases">
        <title>The genomes of Aspergillus section Nigri reveals drivers in fungal speciation.</title>
        <authorList>
            <consortium name="DOE Joint Genome Institute"/>
            <person name="Vesth T.C."/>
            <person name="Nybo J."/>
            <person name="Theobald S."/>
            <person name="Brandl J."/>
            <person name="Frisvad J.C."/>
            <person name="Nielsen K.F."/>
            <person name="Lyhne E.K."/>
            <person name="Kogle M.E."/>
            <person name="Kuo A."/>
            <person name="Riley R."/>
            <person name="Clum A."/>
            <person name="Nolan M."/>
            <person name="Lipzen A."/>
            <person name="Salamov A."/>
            <person name="Henrissat B."/>
            <person name="Wiebenga A."/>
            <person name="De vries R.P."/>
            <person name="Grigoriev I.V."/>
            <person name="Mortensen U.H."/>
            <person name="Andersen M.R."/>
            <person name="Baker S.E."/>
        </authorList>
    </citation>
    <scope>NUCLEOTIDE SEQUENCE</scope>
    <source>
        <strain evidence="1">CBS 621.78</strain>
    </source>
</reference>
<accession>A0ACD1G221</accession>
<protein>
    <submittedName>
        <fullName evidence="1">Uncharacterized protein</fullName>
    </submittedName>
</protein>
<proteinExistence type="predicted"/>
<keyword evidence="2" id="KW-1185">Reference proteome</keyword>
<sequence>MAQWSSPRFVEQQPATLRSSNNVLTIRQEPQRHRDDAHIGRFRRKCAAGGEQPQTKLGIHRVCGTRPFASPSSNPSPQTQRFDLVHAEMEPVYAGDEDPYLGATRRVSDF</sequence>
<name>A0ACD1G221_9EURO</name>
<organism evidence="1 2">
    <name type="scientific">Aspergillus brunneoviolaceus CBS 621.78</name>
    <dbReference type="NCBI Taxonomy" id="1450534"/>
    <lineage>
        <taxon>Eukaryota</taxon>
        <taxon>Fungi</taxon>
        <taxon>Dikarya</taxon>
        <taxon>Ascomycota</taxon>
        <taxon>Pezizomycotina</taxon>
        <taxon>Eurotiomycetes</taxon>
        <taxon>Eurotiomycetidae</taxon>
        <taxon>Eurotiales</taxon>
        <taxon>Aspergillaceae</taxon>
        <taxon>Aspergillus</taxon>
        <taxon>Aspergillus subgen. Circumdati</taxon>
    </lineage>
</organism>
<evidence type="ECO:0000313" key="2">
    <source>
        <dbReference type="Proteomes" id="UP000249057"/>
    </source>
</evidence>
<dbReference type="Proteomes" id="UP000249057">
    <property type="component" value="Unassembled WGS sequence"/>
</dbReference>
<dbReference type="EMBL" id="KZ825364">
    <property type="protein sequence ID" value="RAH43262.1"/>
    <property type="molecule type" value="Genomic_DNA"/>
</dbReference>